<dbReference type="OrthoDB" id="1493166at2"/>
<keyword evidence="4" id="KW-1185">Reference proteome</keyword>
<keyword evidence="1" id="KW-0175">Coiled coil</keyword>
<gene>
    <name evidence="3" type="ORF">CLV84_1175</name>
</gene>
<proteinExistence type="predicted"/>
<dbReference type="Proteomes" id="UP000237662">
    <property type="component" value="Unassembled WGS sequence"/>
</dbReference>
<evidence type="ECO:0000256" key="2">
    <source>
        <dbReference type="SAM" id="SignalP"/>
    </source>
</evidence>
<name>A0A2S6I9N6_9BACT</name>
<evidence type="ECO:0000256" key="1">
    <source>
        <dbReference type="SAM" id="Coils"/>
    </source>
</evidence>
<dbReference type="AlphaFoldDB" id="A0A2S6I9N6"/>
<dbReference type="Gene3D" id="1.10.287.1490">
    <property type="match status" value="1"/>
</dbReference>
<dbReference type="RefSeq" id="WP_104418778.1">
    <property type="nucleotide sequence ID" value="NZ_PTJC01000005.1"/>
</dbReference>
<feature type="signal peptide" evidence="2">
    <location>
        <begin position="1"/>
        <end position="21"/>
    </location>
</feature>
<comment type="caution">
    <text evidence="3">The sequence shown here is derived from an EMBL/GenBank/DDBJ whole genome shotgun (WGS) entry which is preliminary data.</text>
</comment>
<evidence type="ECO:0000313" key="4">
    <source>
        <dbReference type="Proteomes" id="UP000237662"/>
    </source>
</evidence>
<evidence type="ECO:0000313" key="3">
    <source>
        <dbReference type="EMBL" id="PPK88210.1"/>
    </source>
</evidence>
<accession>A0A2S6I9N6</accession>
<sequence>MHAIRLFIPLFLCAVTLPVSLTGQVSSQDMTMSQGTEPALVLRLPTTDEDDVEDLWEDWLKDTYDVKTRSTRNVRTGELSSLNFTIPGINEGKKLDMYSIVREAGEGSQLYVWIATPKGYVGPDLDPTDYVAAEKMLTDFADVVSRDAMQEDVDTEEDLLSDLEDDLEDLQRDKRKAEDDIEDARERIAKLEAEIAENVVAQEEKQRQIQEQIETLERAKLRLRKN</sequence>
<dbReference type="EMBL" id="PTJC01000005">
    <property type="protein sequence ID" value="PPK88210.1"/>
    <property type="molecule type" value="Genomic_DNA"/>
</dbReference>
<protein>
    <submittedName>
        <fullName evidence="3">Uncharacterized protein</fullName>
    </submittedName>
</protein>
<feature type="chain" id="PRO_5015503365" evidence="2">
    <location>
        <begin position="22"/>
        <end position="226"/>
    </location>
</feature>
<keyword evidence="2" id="KW-0732">Signal</keyword>
<feature type="coiled-coil region" evidence="1">
    <location>
        <begin position="146"/>
        <end position="226"/>
    </location>
</feature>
<reference evidence="3 4" key="1">
    <citation type="submission" date="2018-02" db="EMBL/GenBank/DDBJ databases">
        <title>Genomic Encyclopedia of Archaeal and Bacterial Type Strains, Phase II (KMG-II): from individual species to whole genera.</title>
        <authorList>
            <person name="Goeker M."/>
        </authorList>
    </citation>
    <scope>NUCLEOTIDE SEQUENCE [LARGE SCALE GENOMIC DNA]</scope>
    <source>
        <strain evidence="3 4">DSM 29526</strain>
    </source>
</reference>
<organism evidence="3 4">
    <name type="scientific">Neolewinella xylanilytica</name>
    <dbReference type="NCBI Taxonomy" id="1514080"/>
    <lineage>
        <taxon>Bacteria</taxon>
        <taxon>Pseudomonadati</taxon>
        <taxon>Bacteroidota</taxon>
        <taxon>Saprospiria</taxon>
        <taxon>Saprospirales</taxon>
        <taxon>Lewinellaceae</taxon>
        <taxon>Neolewinella</taxon>
    </lineage>
</organism>